<dbReference type="PANTHER" id="PTHR30473:SF2">
    <property type="entry name" value="PIN DOMAIN-CONTAINING PROTEIN"/>
    <property type="match status" value="1"/>
</dbReference>
<dbReference type="SUPFAM" id="SSF52540">
    <property type="entry name" value="P-loop containing nucleoside triphosphate hydrolases"/>
    <property type="match status" value="1"/>
</dbReference>
<evidence type="ECO:0000256" key="6">
    <source>
        <dbReference type="ARBA" id="ARBA00022840"/>
    </source>
</evidence>
<dbReference type="GO" id="GO:0046872">
    <property type="term" value="F:metal ion binding"/>
    <property type="evidence" value="ECO:0007669"/>
    <property type="project" value="UniProtKB-KW"/>
</dbReference>
<accession>A0A2G3PUN6</accession>
<keyword evidence="24" id="KW-1185">Reference proteome</keyword>
<comment type="similarity">
    <text evidence="14">In the C-terminal section; belongs to the PhoH family.</text>
</comment>
<dbReference type="GO" id="GO:0016787">
    <property type="term" value="F:hydrolase activity"/>
    <property type="evidence" value="ECO:0007669"/>
    <property type="project" value="UniProtKB-KW"/>
</dbReference>
<evidence type="ECO:0000256" key="8">
    <source>
        <dbReference type="ARBA" id="ARBA00023134"/>
    </source>
</evidence>
<dbReference type="Gene3D" id="3.40.50.300">
    <property type="entry name" value="P-loop containing nucleotide triphosphate hydrolases"/>
    <property type="match status" value="1"/>
</dbReference>
<keyword evidence="7" id="KW-0460">Magnesium</keyword>
<dbReference type="Proteomes" id="UP000274762">
    <property type="component" value="Unassembled WGS sequence"/>
</dbReference>
<gene>
    <name evidence="20" type="ORF">CSW57_06130</name>
    <name evidence="21" type="ORF">DFJ75_3096</name>
    <name evidence="19" type="ORF">R4198_10770</name>
</gene>
<dbReference type="EMBL" id="PEBD01000004">
    <property type="protein sequence ID" value="PHV68742.1"/>
    <property type="molecule type" value="Genomic_DNA"/>
</dbReference>
<feature type="domain" description="PIN" evidence="18">
    <location>
        <begin position="7"/>
        <end position="134"/>
    </location>
</feature>
<keyword evidence="6" id="KW-0067">ATP-binding</keyword>
<reference evidence="20 22" key="1">
    <citation type="submission" date="2017-10" db="EMBL/GenBank/DDBJ databases">
        <title>The draft genome sequence of Williamsia sp. BULT 1.1 isolated from the semi-arid grassland soils from South Africa.</title>
        <authorList>
            <person name="Kabwe M.H."/>
            <person name="Govender N."/>
            <person name="Mutseka Lunga P."/>
            <person name="Vikram S."/>
            <person name="Makhalanyane T.P."/>
        </authorList>
    </citation>
    <scope>NUCLEOTIDE SEQUENCE [LARGE SCALE GENOMIC DNA]</scope>
    <source>
        <strain evidence="20 22">BULT 1.1</strain>
    </source>
</reference>
<dbReference type="FunFam" id="3.40.50.300:FF:000215">
    <property type="entry name" value="ATP-binding protein"/>
    <property type="match status" value="1"/>
</dbReference>
<dbReference type="Pfam" id="PF13638">
    <property type="entry name" value="PIN_4"/>
    <property type="match status" value="1"/>
</dbReference>
<dbReference type="Gene3D" id="3.40.50.1010">
    <property type="entry name" value="5'-nuclease"/>
    <property type="match status" value="1"/>
</dbReference>
<keyword evidence="4" id="KW-0547">Nucleotide-binding</keyword>
<evidence type="ECO:0000256" key="7">
    <source>
        <dbReference type="ARBA" id="ARBA00022842"/>
    </source>
</evidence>
<evidence type="ECO:0000256" key="17">
    <source>
        <dbReference type="ARBA" id="ARBA00076032"/>
    </source>
</evidence>
<dbReference type="OrthoDB" id="9766527at2"/>
<evidence type="ECO:0000256" key="2">
    <source>
        <dbReference type="ARBA" id="ARBA00022722"/>
    </source>
</evidence>
<evidence type="ECO:0000256" key="10">
    <source>
        <dbReference type="ARBA" id="ARBA00046345"/>
    </source>
</evidence>
<protein>
    <recommendedName>
        <fullName evidence="16">Protein PhoH2</fullName>
        <ecNumber evidence="15">5.6.2.5</ecNumber>
    </recommendedName>
    <alternativeName>
        <fullName evidence="17">RNA 5'-3' helicase PhoH2</fullName>
    </alternativeName>
</protein>
<evidence type="ECO:0000256" key="15">
    <source>
        <dbReference type="ARBA" id="ARBA00066581"/>
    </source>
</evidence>
<keyword evidence="8" id="KW-0342">GTP-binding</keyword>
<dbReference type="InterPro" id="IPR051451">
    <property type="entry name" value="PhoH2-like"/>
</dbReference>
<keyword evidence="3" id="KW-0479">Metal-binding</keyword>
<dbReference type="Pfam" id="PF02562">
    <property type="entry name" value="PhoH"/>
    <property type="match status" value="1"/>
</dbReference>
<reference evidence="19 24" key="3">
    <citation type="submission" date="2023-10" db="EMBL/GenBank/DDBJ databases">
        <title>Development of a sustainable strategy for remediation of hydrocarbon-contaminated territories based on the waste exchange concept.</title>
        <authorList>
            <person name="Krivoruchko A."/>
        </authorList>
    </citation>
    <scope>NUCLEOTIDE SEQUENCE [LARGE SCALE GENOMIC DNA]</scope>
    <source>
        <strain evidence="19 24">IEGM 1236</strain>
    </source>
</reference>
<evidence type="ECO:0000256" key="9">
    <source>
        <dbReference type="ARBA" id="ARBA00023235"/>
    </source>
</evidence>
<dbReference type="InterPro" id="IPR003714">
    <property type="entry name" value="PhoH"/>
</dbReference>
<comment type="catalytic activity">
    <reaction evidence="13">
        <text>n ATP + n H2O + wound RNA = n ADP + n phosphate + unwound RNA.</text>
        <dbReference type="EC" id="5.6.2.5"/>
    </reaction>
</comment>
<evidence type="ECO:0000256" key="5">
    <source>
        <dbReference type="ARBA" id="ARBA00022801"/>
    </source>
</evidence>
<reference evidence="21 23" key="2">
    <citation type="submission" date="2018-10" db="EMBL/GenBank/DDBJ databases">
        <title>Sequencing the genomes of 1000 actinobacteria strains.</title>
        <authorList>
            <person name="Klenk H.-P."/>
        </authorList>
    </citation>
    <scope>NUCLEOTIDE SEQUENCE [LARGE SCALE GENOMIC DNA]</scope>
    <source>
        <strain evidence="21 23">DSM 44343</strain>
    </source>
</reference>
<evidence type="ECO:0000256" key="13">
    <source>
        <dbReference type="ARBA" id="ARBA00052583"/>
    </source>
</evidence>
<evidence type="ECO:0000256" key="16">
    <source>
        <dbReference type="ARBA" id="ARBA00071584"/>
    </source>
</evidence>
<dbReference type="AlphaFoldDB" id="A0A2G3PUN6"/>
<comment type="catalytic activity">
    <reaction evidence="11">
        <text>GTP + H2O = GDP + phosphate + H(+)</text>
        <dbReference type="Rhea" id="RHEA:19669"/>
        <dbReference type="ChEBI" id="CHEBI:15377"/>
        <dbReference type="ChEBI" id="CHEBI:15378"/>
        <dbReference type="ChEBI" id="CHEBI:37565"/>
        <dbReference type="ChEBI" id="CHEBI:43474"/>
        <dbReference type="ChEBI" id="CHEBI:58189"/>
    </reaction>
</comment>
<organism evidence="20 22">
    <name type="scientific">Williamsia marianensis</name>
    <dbReference type="NCBI Taxonomy" id="85044"/>
    <lineage>
        <taxon>Bacteria</taxon>
        <taxon>Bacillati</taxon>
        <taxon>Actinomycetota</taxon>
        <taxon>Actinomycetes</taxon>
        <taxon>Mycobacteriales</taxon>
        <taxon>Nocardiaceae</taxon>
        <taxon>Williamsia</taxon>
    </lineage>
</organism>
<dbReference type="EMBL" id="RBKV01000001">
    <property type="protein sequence ID" value="RKR96253.1"/>
    <property type="molecule type" value="Genomic_DNA"/>
</dbReference>
<dbReference type="InterPro" id="IPR002716">
    <property type="entry name" value="PIN_dom"/>
</dbReference>
<comment type="catalytic activity">
    <reaction evidence="12">
        <text>ATP + H2O = ADP + phosphate + H(+)</text>
        <dbReference type="Rhea" id="RHEA:13065"/>
        <dbReference type="ChEBI" id="CHEBI:15377"/>
        <dbReference type="ChEBI" id="CHEBI:15378"/>
        <dbReference type="ChEBI" id="CHEBI:30616"/>
        <dbReference type="ChEBI" id="CHEBI:43474"/>
        <dbReference type="ChEBI" id="CHEBI:456216"/>
    </reaction>
</comment>
<name>A0A2G3PUN6_WILMA</name>
<sequence>MTTRDARTYVLDTSVLLSDPWAVTRFAEHHVILPLVVIGELEGKRHHHELGWFAREALRMLDDLRLEHGRLDQQIPIGDLGGTVQVELNHTDPAVLPAGFRTDTNDSRILACALNLRAEGKDVTLVSKDTPLRIKAGAVGLAADEYHAQDVVTSGWSGMTELDVDSSVIDTLFADGVVDIDSARDLPCHTGIRLLGTNSSALGRVNPQKQVQLVRGEREVFGLRGRSAEQRVALDLLLDDSVGIVSMGGKAGTGKSALALCAGLEAVLERRTQRKVVVFRPLYAVGGQNLGYLPGSESEKMGPWAQAVFDTLEGLASTEVIEEVLSRGMLEVLPLTHIRGRSLHDSFVIVDEAQSLERNVLLTVLSRLGSGSRVVLTHDVAQRDNLRVGRHDGVAAVIEKLKGHPLFAHVTLTRSERSPIAALVTEMLEEFAPGA</sequence>
<dbReference type="Proteomes" id="UP001185792">
    <property type="component" value="Unassembled WGS sequence"/>
</dbReference>
<comment type="similarity">
    <text evidence="10">In the N-terminal section; belongs to the PINc/VapC protein family.</text>
</comment>
<dbReference type="GO" id="GO:0032574">
    <property type="term" value="F:5'-3' RNA helicase activity"/>
    <property type="evidence" value="ECO:0007669"/>
    <property type="project" value="UniProtKB-EC"/>
</dbReference>
<keyword evidence="2" id="KW-0540">Nuclease</keyword>
<dbReference type="GO" id="GO:0004518">
    <property type="term" value="F:nuclease activity"/>
    <property type="evidence" value="ECO:0007669"/>
    <property type="project" value="UniProtKB-KW"/>
</dbReference>
<dbReference type="PANTHER" id="PTHR30473">
    <property type="entry name" value="PROTEIN PHOH"/>
    <property type="match status" value="1"/>
</dbReference>
<accession>A0A495K4P5</accession>
<dbReference type="InterPro" id="IPR029060">
    <property type="entry name" value="PIN-like_dom_sf"/>
</dbReference>
<evidence type="ECO:0000256" key="14">
    <source>
        <dbReference type="ARBA" id="ARBA00060962"/>
    </source>
</evidence>
<evidence type="ECO:0000256" key="1">
    <source>
        <dbReference type="ARBA" id="ARBA00022649"/>
    </source>
</evidence>
<keyword evidence="1" id="KW-1277">Toxin-antitoxin system</keyword>
<dbReference type="Proteomes" id="UP000225108">
    <property type="component" value="Unassembled WGS sequence"/>
</dbReference>
<dbReference type="CDD" id="cd09883">
    <property type="entry name" value="PIN_VapC_PhoHL-ATPase"/>
    <property type="match status" value="1"/>
</dbReference>
<keyword evidence="9" id="KW-0413">Isomerase</keyword>
<proteinExistence type="inferred from homology"/>
<dbReference type="GO" id="GO:0005829">
    <property type="term" value="C:cytosol"/>
    <property type="evidence" value="ECO:0007669"/>
    <property type="project" value="TreeGrafter"/>
</dbReference>
<evidence type="ECO:0000256" key="12">
    <source>
        <dbReference type="ARBA" id="ARBA00049360"/>
    </source>
</evidence>
<evidence type="ECO:0000313" key="24">
    <source>
        <dbReference type="Proteomes" id="UP001185792"/>
    </source>
</evidence>
<dbReference type="EMBL" id="JAWLUM010000002">
    <property type="protein sequence ID" value="MDV7134181.1"/>
    <property type="molecule type" value="Genomic_DNA"/>
</dbReference>
<comment type="caution">
    <text evidence="20">The sequence shown here is derived from an EMBL/GenBank/DDBJ whole genome shotgun (WGS) entry which is preliminary data.</text>
</comment>
<evidence type="ECO:0000313" key="21">
    <source>
        <dbReference type="EMBL" id="RKR96253.1"/>
    </source>
</evidence>
<evidence type="ECO:0000259" key="18">
    <source>
        <dbReference type="SMART" id="SM00670"/>
    </source>
</evidence>
<dbReference type="GO" id="GO:0005525">
    <property type="term" value="F:GTP binding"/>
    <property type="evidence" value="ECO:0007669"/>
    <property type="project" value="UniProtKB-KW"/>
</dbReference>
<evidence type="ECO:0000313" key="22">
    <source>
        <dbReference type="Proteomes" id="UP000225108"/>
    </source>
</evidence>
<evidence type="ECO:0000313" key="19">
    <source>
        <dbReference type="EMBL" id="MDV7134181.1"/>
    </source>
</evidence>
<evidence type="ECO:0000256" key="3">
    <source>
        <dbReference type="ARBA" id="ARBA00022723"/>
    </source>
</evidence>
<keyword evidence="5" id="KW-0378">Hydrolase</keyword>
<dbReference type="SMART" id="SM00670">
    <property type="entry name" value="PINc"/>
    <property type="match status" value="1"/>
</dbReference>
<evidence type="ECO:0000256" key="11">
    <source>
        <dbReference type="ARBA" id="ARBA00048548"/>
    </source>
</evidence>
<evidence type="ECO:0000313" key="20">
    <source>
        <dbReference type="EMBL" id="PHV68742.1"/>
    </source>
</evidence>
<dbReference type="GO" id="GO:0005524">
    <property type="term" value="F:ATP binding"/>
    <property type="evidence" value="ECO:0007669"/>
    <property type="project" value="UniProtKB-KW"/>
</dbReference>
<dbReference type="RefSeq" id="WP_023963065.1">
    <property type="nucleotide sequence ID" value="NZ_CBCRXS010000005.1"/>
</dbReference>
<evidence type="ECO:0000313" key="23">
    <source>
        <dbReference type="Proteomes" id="UP000274762"/>
    </source>
</evidence>
<dbReference type="InterPro" id="IPR027417">
    <property type="entry name" value="P-loop_NTPase"/>
</dbReference>
<dbReference type="SUPFAM" id="SSF88723">
    <property type="entry name" value="PIN domain-like"/>
    <property type="match status" value="1"/>
</dbReference>
<evidence type="ECO:0000256" key="4">
    <source>
        <dbReference type="ARBA" id="ARBA00022741"/>
    </source>
</evidence>
<dbReference type="EC" id="5.6.2.5" evidence="15"/>